<dbReference type="EMBL" id="JAESVA010000002">
    <property type="protein sequence ID" value="MCB8879835.1"/>
    <property type="molecule type" value="Genomic_DNA"/>
</dbReference>
<evidence type="ECO:0000313" key="3">
    <source>
        <dbReference type="EMBL" id="MCB8879835.1"/>
    </source>
</evidence>
<keyword evidence="1" id="KW-0812">Transmembrane</keyword>
<evidence type="ECO:0000259" key="2">
    <source>
        <dbReference type="Pfam" id="PF00487"/>
    </source>
</evidence>
<dbReference type="RefSeq" id="WP_227306453.1">
    <property type="nucleotide sequence ID" value="NZ_JAESVA010000002.1"/>
</dbReference>
<proteinExistence type="predicted"/>
<evidence type="ECO:0000313" key="4">
    <source>
        <dbReference type="Proteomes" id="UP000721844"/>
    </source>
</evidence>
<feature type="transmembrane region" description="Helical" evidence="1">
    <location>
        <begin position="172"/>
        <end position="189"/>
    </location>
</feature>
<comment type="caution">
    <text evidence="3">The sequence shown here is derived from an EMBL/GenBank/DDBJ whole genome shotgun (WGS) entry which is preliminary data.</text>
</comment>
<sequence length="330" mass="37461">MLNRYHRATPPVAAIEGPTILLCLVIYGGWAALTFFHRDIPWPLLALLGGWTIAWQMSLQHELLHGHPTRSRRVNDALGFPPLTLWLPYQIYRLAHLRHHRDEHLTDPLEDPETYYLTEDRFGRLGPLARAFLRFSNTFVGRITFGAMRSMLIFLWLHIGACLRGNRAEQRIWLQHVLGVVVVLVWVVGVCHLPLWSYLLCFVIPGRVLASIRSFAEHRAAPDQAERTAIVENAPVLGLLFLYNNLHSVHHDRPGMPWYRIPAYYGAHRAEIIRANGGLVYDGYWDVARRYLFTQHHRGPHPGFVAARAALPGAGMPRPAASAQIAEAGD</sequence>
<accession>A0A963YZC1</accession>
<dbReference type="AlphaFoldDB" id="A0A963YZC1"/>
<feature type="transmembrane region" description="Helical" evidence="1">
    <location>
        <begin position="12"/>
        <end position="33"/>
    </location>
</feature>
<dbReference type="GO" id="GO:0006629">
    <property type="term" value="P:lipid metabolic process"/>
    <property type="evidence" value="ECO:0007669"/>
    <property type="project" value="InterPro"/>
</dbReference>
<feature type="domain" description="Fatty acid desaturase" evidence="2">
    <location>
        <begin position="42"/>
        <end position="272"/>
    </location>
</feature>
<dbReference type="InterPro" id="IPR005804">
    <property type="entry name" value="FA_desaturase_dom"/>
</dbReference>
<protein>
    <submittedName>
        <fullName evidence="3">Fatty acid desaturase</fullName>
    </submittedName>
</protein>
<reference evidence="3 4" key="1">
    <citation type="journal article" date="2021" name="Microorganisms">
        <title>Acidisoma silvae sp. nov. and Acidisomacellulosilytica sp. nov., Two Acidophilic Bacteria Isolated from Decaying Wood, Hydrolyzing Cellulose and Producing Poly-3-hydroxybutyrate.</title>
        <authorList>
            <person name="Mieszkin S."/>
            <person name="Pouder E."/>
            <person name="Uroz S."/>
            <person name="Simon-Colin C."/>
            <person name="Alain K."/>
        </authorList>
    </citation>
    <scope>NUCLEOTIDE SEQUENCE [LARGE SCALE GENOMIC DNA]</scope>
    <source>
        <strain evidence="3 4">HW T5.17</strain>
    </source>
</reference>
<feature type="transmembrane region" description="Helical" evidence="1">
    <location>
        <begin position="139"/>
        <end position="160"/>
    </location>
</feature>
<keyword evidence="1" id="KW-1133">Transmembrane helix</keyword>
<organism evidence="3 4">
    <name type="scientific">Acidisoma cellulosilyticum</name>
    <dbReference type="NCBI Taxonomy" id="2802395"/>
    <lineage>
        <taxon>Bacteria</taxon>
        <taxon>Pseudomonadati</taxon>
        <taxon>Pseudomonadota</taxon>
        <taxon>Alphaproteobacteria</taxon>
        <taxon>Acetobacterales</taxon>
        <taxon>Acidocellaceae</taxon>
        <taxon>Acidisoma</taxon>
    </lineage>
</organism>
<keyword evidence="1" id="KW-0472">Membrane</keyword>
<dbReference type="Proteomes" id="UP000721844">
    <property type="component" value="Unassembled WGS sequence"/>
</dbReference>
<gene>
    <name evidence="3" type="ORF">ACELLULO517_06285</name>
</gene>
<keyword evidence="4" id="KW-1185">Reference proteome</keyword>
<name>A0A963YZC1_9PROT</name>
<evidence type="ECO:0000256" key="1">
    <source>
        <dbReference type="SAM" id="Phobius"/>
    </source>
</evidence>
<dbReference type="Pfam" id="PF00487">
    <property type="entry name" value="FA_desaturase"/>
    <property type="match status" value="1"/>
</dbReference>